<proteinExistence type="predicted"/>
<reference evidence="1 2" key="1">
    <citation type="journal article" date="2018" name="Syst. Appl. Microbiol.">
        <title>Abditibacterium utsteinense sp. nov., the first cultivated member of candidate phylum FBP, isolated from ice-free Antarctic soil samples.</title>
        <authorList>
            <person name="Tahon G."/>
            <person name="Tytgat B."/>
            <person name="Lebbe L."/>
            <person name="Carlier A."/>
            <person name="Willems A."/>
        </authorList>
    </citation>
    <scope>NUCLEOTIDE SEQUENCE [LARGE SCALE GENOMIC DNA]</scope>
    <source>
        <strain evidence="1 2">LMG 29911</strain>
    </source>
</reference>
<dbReference type="InParanoid" id="A0A2S8SQV2"/>
<keyword evidence="2" id="KW-1185">Reference proteome</keyword>
<gene>
    <name evidence="1" type="ORF">B1R32_1142</name>
</gene>
<accession>A0A2S8SQV2</accession>
<dbReference type="AlphaFoldDB" id="A0A2S8SQV2"/>
<name>A0A2S8SQV2_9BACT</name>
<organism evidence="1 2">
    <name type="scientific">Abditibacterium utsteinense</name>
    <dbReference type="NCBI Taxonomy" id="1960156"/>
    <lineage>
        <taxon>Bacteria</taxon>
        <taxon>Pseudomonadati</taxon>
        <taxon>Abditibacteriota</taxon>
        <taxon>Abditibacteriia</taxon>
        <taxon>Abditibacteriales</taxon>
        <taxon>Abditibacteriaceae</taxon>
        <taxon>Abditibacterium</taxon>
    </lineage>
</organism>
<comment type="caution">
    <text evidence="1">The sequence shown here is derived from an EMBL/GenBank/DDBJ whole genome shotgun (WGS) entry which is preliminary data.</text>
</comment>
<dbReference type="EMBL" id="NIGF01000014">
    <property type="protein sequence ID" value="PQV63177.1"/>
    <property type="molecule type" value="Genomic_DNA"/>
</dbReference>
<dbReference type="RefSeq" id="WP_157947673.1">
    <property type="nucleotide sequence ID" value="NZ_NIGF01000014.1"/>
</dbReference>
<sequence>MIAPQAHAAHWEMSWIPKGTSHAAYYPAAGRAWADNIESWPNYDPITKRVLGEVNMSGSDYDYGRFTENSGAGYGYGSDYGDEGPQQTWKPILASDEGSVIIYLKWVQESEYNEEGERIGDSGPFVPAPKQVLLCVTGTAGARVGGPTDQSAVKVKFHDKEGTETSQATNYNGPAFDRDSRVYVYDGDIRIPLSVPEGSSEVEKTISFVAKATTQEMPSPAQYNQPYGQVFLEIHAKSASLDLSISRGISAKRWDDPNLNKDRDEWVEADGTGHGHSRHSYKERIDTSTSYYPTWEDVPIKLSQTFSASLGSGWSPSSVGTWSNSHPYDRPFSSNSPASHVENLPDSGALLNSAGVDTMALPLAPGWYDTPSSGSDVTVSYDLEDATQTPSIKEKATYILKLHDEWENPTPDRDETWTRCFFDNPERPYSNDSGTGNTEPKKWEMVTKATQSLEASLGLDFKLHDAINIGASAKVGTIVEITKTSGAEVSLAPGERAIPGSGQAR</sequence>
<evidence type="ECO:0000313" key="1">
    <source>
        <dbReference type="EMBL" id="PQV63177.1"/>
    </source>
</evidence>
<dbReference type="Proteomes" id="UP000237684">
    <property type="component" value="Unassembled WGS sequence"/>
</dbReference>
<protein>
    <submittedName>
        <fullName evidence="1">Uncharacterized protein</fullName>
    </submittedName>
</protein>
<evidence type="ECO:0000313" key="2">
    <source>
        <dbReference type="Proteomes" id="UP000237684"/>
    </source>
</evidence>